<protein>
    <submittedName>
        <fullName evidence="1">Uncharacterized protein</fullName>
    </submittedName>
</protein>
<feature type="non-terminal residue" evidence="1">
    <location>
        <position position="1"/>
    </location>
</feature>
<evidence type="ECO:0000313" key="1">
    <source>
        <dbReference type="EMBL" id="SVB72229.1"/>
    </source>
</evidence>
<feature type="non-terminal residue" evidence="1">
    <location>
        <position position="50"/>
    </location>
</feature>
<name>A0A382GBD9_9ZZZZ</name>
<organism evidence="1">
    <name type="scientific">marine metagenome</name>
    <dbReference type="NCBI Taxonomy" id="408172"/>
    <lineage>
        <taxon>unclassified sequences</taxon>
        <taxon>metagenomes</taxon>
        <taxon>ecological metagenomes</taxon>
    </lineage>
</organism>
<dbReference type="AlphaFoldDB" id="A0A382GBD9"/>
<proteinExistence type="predicted"/>
<dbReference type="EMBL" id="UINC01054474">
    <property type="protein sequence ID" value="SVB72229.1"/>
    <property type="molecule type" value="Genomic_DNA"/>
</dbReference>
<sequence>VERGEINPLWRLWRAEGYRMMDMREEAIGEMKALGEEGSRWLETHMVTAA</sequence>
<gene>
    <name evidence="1" type="ORF">METZ01_LOCUS225083</name>
</gene>
<accession>A0A382GBD9</accession>
<reference evidence="1" key="1">
    <citation type="submission" date="2018-05" db="EMBL/GenBank/DDBJ databases">
        <authorList>
            <person name="Lanie J.A."/>
            <person name="Ng W.-L."/>
            <person name="Kazmierczak K.M."/>
            <person name="Andrzejewski T.M."/>
            <person name="Davidsen T.M."/>
            <person name="Wayne K.J."/>
            <person name="Tettelin H."/>
            <person name="Glass J.I."/>
            <person name="Rusch D."/>
            <person name="Podicherti R."/>
            <person name="Tsui H.-C.T."/>
            <person name="Winkler M.E."/>
        </authorList>
    </citation>
    <scope>NUCLEOTIDE SEQUENCE</scope>
</reference>